<accession>A0A6G1G4C0</accession>
<sequence length="110" mass="11913">MDDVGSINRPSASRLQAPSLNLDLGIVPPTIPDVRSTSKLPPRPIAYRKRCPKISHRPPRAASSDGFISVTARSSVSQPRTSAVLSMSIAMAQRCVAQRDIAASRNIRKH</sequence>
<evidence type="ECO:0000313" key="1">
    <source>
        <dbReference type="EMBL" id="KAF1812945.1"/>
    </source>
</evidence>
<proteinExistence type="predicted"/>
<dbReference type="Proteomes" id="UP000504638">
    <property type="component" value="Unplaced"/>
</dbReference>
<dbReference type="RefSeq" id="XP_033534576.1">
    <property type="nucleotide sequence ID" value="XM_033675270.1"/>
</dbReference>
<name>A0A6G1G4C0_9PEZI</name>
<reference evidence="3" key="2">
    <citation type="submission" date="2020-04" db="EMBL/GenBank/DDBJ databases">
        <authorList>
            <consortium name="NCBI Genome Project"/>
        </authorList>
    </citation>
    <scope>NUCLEOTIDE SEQUENCE</scope>
    <source>
        <strain evidence="3">CBS 781.70</strain>
    </source>
</reference>
<evidence type="ECO:0000313" key="3">
    <source>
        <dbReference type="RefSeq" id="XP_033534576.1"/>
    </source>
</evidence>
<dbReference type="AlphaFoldDB" id="A0A6G1G4C0"/>
<keyword evidence="2" id="KW-1185">Reference proteome</keyword>
<gene>
    <name evidence="1 3" type="ORF">P152DRAFT_331639</name>
</gene>
<dbReference type="GeneID" id="54415840"/>
<dbReference type="EMBL" id="ML975156">
    <property type="protein sequence ID" value="KAF1812945.1"/>
    <property type="molecule type" value="Genomic_DNA"/>
</dbReference>
<protein>
    <submittedName>
        <fullName evidence="1 3">Uncharacterized protein</fullName>
    </submittedName>
</protein>
<evidence type="ECO:0000313" key="2">
    <source>
        <dbReference type="Proteomes" id="UP000504638"/>
    </source>
</evidence>
<reference evidence="1 3" key="1">
    <citation type="submission" date="2020-01" db="EMBL/GenBank/DDBJ databases">
        <authorList>
            <consortium name="DOE Joint Genome Institute"/>
            <person name="Haridas S."/>
            <person name="Albert R."/>
            <person name="Binder M."/>
            <person name="Bloem J."/>
            <person name="Labutti K."/>
            <person name="Salamov A."/>
            <person name="Andreopoulos B."/>
            <person name="Baker S.E."/>
            <person name="Barry K."/>
            <person name="Bills G."/>
            <person name="Bluhm B.H."/>
            <person name="Cannon C."/>
            <person name="Castanera R."/>
            <person name="Culley D.E."/>
            <person name="Daum C."/>
            <person name="Ezra D."/>
            <person name="Gonzalez J.B."/>
            <person name="Henrissat B."/>
            <person name="Kuo A."/>
            <person name="Liang C."/>
            <person name="Lipzen A."/>
            <person name="Lutzoni F."/>
            <person name="Magnuson J."/>
            <person name="Mondo S."/>
            <person name="Nolan M."/>
            <person name="Ohm R."/>
            <person name="Pangilinan J."/>
            <person name="Park H.-J."/>
            <person name="Ramirez L."/>
            <person name="Alfaro M."/>
            <person name="Sun H."/>
            <person name="Tritt A."/>
            <person name="Yoshinaga Y."/>
            <person name="Zwiers L.-H."/>
            <person name="Turgeon B.G."/>
            <person name="Goodwin S.B."/>
            <person name="Spatafora J.W."/>
            <person name="Crous P.W."/>
            <person name="Grigoriev I.V."/>
        </authorList>
    </citation>
    <scope>NUCLEOTIDE SEQUENCE</scope>
    <source>
        <strain evidence="1 3">CBS 781.70</strain>
    </source>
</reference>
<organism evidence="1">
    <name type="scientific">Eremomyces bilateralis CBS 781.70</name>
    <dbReference type="NCBI Taxonomy" id="1392243"/>
    <lineage>
        <taxon>Eukaryota</taxon>
        <taxon>Fungi</taxon>
        <taxon>Dikarya</taxon>
        <taxon>Ascomycota</taxon>
        <taxon>Pezizomycotina</taxon>
        <taxon>Dothideomycetes</taxon>
        <taxon>Dothideomycetes incertae sedis</taxon>
        <taxon>Eremomycetales</taxon>
        <taxon>Eremomycetaceae</taxon>
        <taxon>Eremomyces</taxon>
    </lineage>
</organism>
<reference evidence="3" key="3">
    <citation type="submission" date="2025-04" db="UniProtKB">
        <authorList>
            <consortium name="RefSeq"/>
        </authorList>
    </citation>
    <scope>IDENTIFICATION</scope>
    <source>
        <strain evidence="3">CBS 781.70</strain>
    </source>
</reference>